<gene>
    <name evidence="2" type="ORF">FM105_09950</name>
</gene>
<evidence type="ECO:0000313" key="2">
    <source>
        <dbReference type="EMBL" id="SLM98948.1"/>
    </source>
</evidence>
<keyword evidence="3" id="KW-1185">Reference proteome</keyword>
<evidence type="ECO:0000313" key="3">
    <source>
        <dbReference type="Proteomes" id="UP000196581"/>
    </source>
</evidence>
<feature type="transmembrane region" description="Helical" evidence="1">
    <location>
        <begin position="101"/>
        <end position="128"/>
    </location>
</feature>
<dbReference type="Proteomes" id="UP000196581">
    <property type="component" value="Unassembled WGS sequence"/>
</dbReference>
<evidence type="ECO:0000256" key="1">
    <source>
        <dbReference type="SAM" id="Phobius"/>
    </source>
</evidence>
<keyword evidence="1" id="KW-0472">Membrane</keyword>
<name>A0A1X6XIK7_9MICO</name>
<proteinExistence type="predicted"/>
<accession>A0A1X6XIK7</accession>
<feature type="transmembrane region" description="Helical" evidence="1">
    <location>
        <begin position="24"/>
        <end position="47"/>
    </location>
</feature>
<dbReference type="RefSeq" id="WP_087007752.1">
    <property type="nucleotide sequence ID" value="NZ_FWFF01000017.1"/>
</dbReference>
<protein>
    <submittedName>
        <fullName evidence="2">Uncharacterized protein</fullName>
    </submittedName>
</protein>
<organism evidence="2 3">
    <name type="scientific">Brevibacterium yomogidense</name>
    <dbReference type="NCBI Taxonomy" id="946573"/>
    <lineage>
        <taxon>Bacteria</taxon>
        <taxon>Bacillati</taxon>
        <taxon>Actinomycetota</taxon>
        <taxon>Actinomycetes</taxon>
        <taxon>Micrococcales</taxon>
        <taxon>Brevibacteriaceae</taxon>
        <taxon>Brevibacterium</taxon>
    </lineage>
</organism>
<sequence>MTGSASSSQAAGAPDALPRRPGPLYVAMGVVLLEALVLLGSAVAFLVMSGTGGELGTSLIALCVMFAILGIGLLVVVRSLWSMHRWSRPATIAWQLLQALFGISTFGGGPLLAAAAIVPAVACVIALFTPSVIRAFDVSIAYYMAHPSAPAPPPKRW</sequence>
<dbReference type="AlphaFoldDB" id="A0A1X6XIK7"/>
<feature type="transmembrane region" description="Helical" evidence="1">
    <location>
        <begin position="59"/>
        <end position="81"/>
    </location>
</feature>
<reference evidence="3" key="1">
    <citation type="submission" date="2017-02" db="EMBL/GenBank/DDBJ databases">
        <authorList>
            <person name="Dridi B."/>
        </authorList>
    </citation>
    <scope>NUCLEOTIDE SEQUENCE [LARGE SCALE GENOMIC DNA]</scope>
    <source>
        <strain evidence="3">B Co 03.10</strain>
    </source>
</reference>
<keyword evidence="1" id="KW-0812">Transmembrane</keyword>
<dbReference type="EMBL" id="FWFF01000017">
    <property type="protein sequence ID" value="SLM98948.1"/>
    <property type="molecule type" value="Genomic_DNA"/>
</dbReference>
<keyword evidence="1" id="KW-1133">Transmembrane helix</keyword>